<dbReference type="Proteomes" id="UP001165960">
    <property type="component" value="Unassembled WGS sequence"/>
</dbReference>
<proteinExistence type="predicted"/>
<feature type="non-terminal residue" evidence="1">
    <location>
        <position position="79"/>
    </location>
</feature>
<evidence type="ECO:0000313" key="2">
    <source>
        <dbReference type="Proteomes" id="UP001165960"/>
    </source>
</evidence>
<dbReference type="EMBL" id="QTSX02005853">
    <property type="protein sequence ID" value="KAJ9056899.1"/>
    <property type="molecule type" value="Genomic_DNA"/>
</dbReference>
<gene>
    <name evidence="1" type="ORF">DSO57_1027912</name>
</gene>
<evidence type="ECO:0000313" key="1">
    <source>
        <dbReference type="EMBL" id="KAJ9056899.1"/>
    </source>
</evidence>
<name>A0ACC2S3K0_9FUNG</name>
<organism evidence="1 2">
    <name type="scientific">Entomophthora muscae</name>
    <dbReference type="NCBI Taxonomy" id="34485"/>
    <lineage>
        <taxon>Eukaryota</taxon>
        <taxon>Fungi</taxon>
        <taxon>Fungi incertae sedis</taxon>
        <taxon>Zoopagomycota</taxon>
        <taxon>Entomophthoromycotina</taxon>
        <taxon>Entomophthoromycetes</taxon>
        <taxon>Entomophthorales</taxon>
        <taxon>Entomophthoraceae</taxon>
        <taxon>Entomophthora</taxon>
    </lineage>
</organism>
<accession>A0ACC2S3K0</accession>
<keyword evidence="2" id="KW-1185">Reference proteome</keyword>
<comment type="caution">
    <text evidence="1">The sequence shown here is derived from an EMBL/GenBank/DDBJ whole genome shotgun (WGS) entry which is preliminary data.</text>
</comment>
<protein>
    <submittedName>
        <fullName evidence="1">Uncharacterized protein</fullName>
    </submittedName>
</protein>
<reference evidence="1" key="1">
    <citation type="submission" date="2022-04" db="EMBL/GenBank/DDBJ databases">
        <title>Genome of the entomopathogenic fungus Entomophthora muscae.</title>
        <authorList>
            <person name="Elya C."/>
            <person name="Lovett B.R."/>
            <person name="Lee E."/>
            <person name="Macias A.M."/>
            <person name="Hajek A.E."/>
            <person name="De Bivort B.L."/>
            <person name="Kasson M.T."/>
            <person name="De Fine Licht H.H."/>
            <person name="Stajich J.E."/>
        </authorList>
    </citation>
    <scope>NUCLEOTIDE SEQUENCE</scope>
    <source>
        <strain evidence="1">Berkeley</strain>
    </source>
</reference>
<sequence>MLFSFQEELINMSKKAPKAVVVNNQEISYVNGSLVIPEGNLQTQAVSYMHEGQLAGHEDLMKTLKRLSRRYWWLGMKKK</sequence>